<feature type="region of interest" description="Disordered" evidence="1">
    <location>
        <begin position="115"/>
        <end position="149"/>
    </location>
</feature>
<evidence type="ECO:0000313" key="4">
    <source>
        <dbReference type="Proteomes" id="UP000017052"/>
    </source>
</evidence>
<evidence type="ECO:0000313" key="3">
    <source>
        <dbReference type="EMBL" id="ERK63318.1"/>
    </source>
</evidence>
<comment type="caution">
    <text evidence="3">The sequence shown here is derived from an EMBL/GenBank/DDBJ whole genome shotgun (WGS) entry which is preliminary data.</text>
</comment>
<keyword evidence="4" id="KW-1185">Reference proteome</keyword>
<evidence type="ECO:0000256" key="1">
    <source>
        <dbReference type="SAM" id="MobiDB-lite"/>
    </source>
</evidence>
<dbReference type="OrthoDB" id="3829203at2"/>
<keyword evidence="2" id="KW-0812">Transmembrane</keyword>
<name>U2SCL0_9ACTN</name>
<keyword evidence="2" id="KW-0472">Membrane</keyword>
<feature type="transmembrane region" description="Helical" evidence="2">
    <location>
        <begin position="6"/>
        <end position="24"/>
    </location>
</feature>
<dbReference type="RefSeq" id="WP_021796135.1">
    <property type="nucleotide sequence ID" value="NZ_ACVN02000013.1"/>
</dbReference>
<feature type="transmembrane region" description="Helical" evidence="2">
    <location>
        <begin position="77"/>
        <end position="100"/>
    </location>
</feature>
<gene>
    <name evidence="3" type="ORF">HMPREF0682_1995</name>
</gene>
<dbReference type="GeneID" id="95359027"/>
<organism evidence="3 4">
    <name type="scientific">Propionibacterium acidifaciens F0233</name>
    <dbReference type="NCBI Taxonomy" id="553198"/>
    <lineage>
        <taxon>Bacteria</taxon>
        <taxon>Bacillati</taxon>
        <taxon>Actinomycetota</taxon>
        <taxon>Actinomycetes</taxon>
        <taxon>Propionibacteriales</taxon>
        <taxon>Propionibacteriaceae</taxon>
        <taxon>Propionibacterium</taxon>
    </lineage>
</organism>
<keyword evidence="2" id="KW-1133">Transmembrane helix</keyword>
<feature type="transmembrane region" description="Helical" evidence="2">
    <location>
        <begin position="36"/>
        <end position="57"/>
    </location>
</feature>
<reference evidence="3" key="1">
    <citation type="submission" date="2013-08" db="EMBL/GenBank/DDBJ databases">
        <authorList>
            <person name="Durkin A.S."/>
            <person name="Haft D.R."/>
            <person name="McCorrison J."/>
            <person name="Torralba M."/>
            <person name="Gillis M."/>
            <person name="Haft D.H."/>
            <person name="Methe B."/>
            <person name="Sutton G."/>
            <person name="Nelson K.E."/>
        </authorList>
    </citation>
    <scope>NUCLEOTIDE SEQUENCE [LARGE SCALE GENOMIC DNA]</scope>
    <source>
        <strain evidence="3">F0233</strain>
    </source>
</reference>
<sequence length="162" mass="17186">MNAQTLALVVSAALAVLGLLYAVLGWRRRRSPRALLHGIAVAVFFVGAWLTGVMELLANAAHGLVDWTRGQRLDAMMWAGIVCAGLGVVLYVIASFLSGVSRAEGRQRREAAMQKRLGVTGAPAPREPAGPDGAPAAEAADKAPDDFDEDEVTAILERRGIR</sequence>
<dbReference type="AlphaFoldDB" id="U2SCL0"/>
<proteinExistence type="predicted"/>
<dbReference type="EMBL" id="ACVN02000013">
    <property type="protein sequence ID" value="ERK63318.1"/>
    <property type="molecule type" value="Genomic_DNA"/>
</dbReference>
<evidence type="ECO:0000256" key="2">
    <source>
        <dbReference type="SAM" id="Phobius"/>
    </source>
</evidence>
<dbReference type="Proteomes" id="UP000017052">
    <property type="component" value="Unassembled WGS sequence"/>
</dbReference>
<protein>
    <submittedName>
        <fullName evidence="3">Uncharacterized protein</fullName>
    </submittedName>
</protein>
<accession>U2SCL0</accession>